<keyword evidence="7 9" id="KW-0472">Membrane</keyword>
<dbReference type="GO" id="GO:0022857">
    <property type="term" value="F:transmembrane transporter activity"/>
    <property type="evidence" value="ECO:0007669"/>
    <property type="project" value="UniProtKB-UniRule"/>
</dbReference>
<dbReference type="EMBL" id="CP040761">
    <property type="protein sequence ID" value="QDA35974.1"/>
    <property type="molecule type" value="Genomic_DNA"/>
</dbReference>
<geneLocation type="plasmid" evidence="11 13">
    <name>unnamed5</name>
</geneLocation>
<dbReference type="PANTHER" id="PTHR35011:SF2">
    <property type="entry name" value="2,3-DIKETO-L-GULONATE TRAP TRANSPORTER SMALL PERMEASE PROTEIN YIAM"/>
    <property type="match status" value="1"/>
</dbReference>
<evidence type="ECO:0000259" key="10">
    <source>
        <dbReference type="Pfam" id="PF04290"/>
    </source>
</evidence>
<evidence type="ECO:0000256" key="3">
    <source>
        <dbReference type="ARBA" id="ARBA00022475"/>
    </source>
</evidence>
<keyword evidence="2 9" id="KW-0813">Transport</keyword>
<comment type="similarity">
    <text evidence="8 9">Belongs to the TRAP transporter small permease family.</text>
</comment>
<dbReference type="OrthoDB" id="4964541at2"/>
<accession>A0A4Y5STD0</accession>
<dbReference type="InterPro" id="IPR055348">
    <property type="entry name" value="DctQ"/>
</dbReference>
<reference evidence="12 14" key="1">
    <citation type="submission" date="2019-03" db="EMBL/GenBank/DDBJ databases">
        <authorList>
            <person name="Li J."/>
        </authorList>
    </citation>
    <scope>NUCLEOTIDE SEQUENCE [LARGE SCALE GENOMIC DNA]</scope>
    <source>
        <strain evidence="12 14">3058</strain>
    </source>
</reference>
<keyword evidence="11" id="KW-0614">Plasmid</keyword>
<evidence type="ECO:0000256" key="8">
    <source>
        <dbReference type="ARBA" id="ARBA00038436"/>
    </source>
</evidence>
<protein>
    <recommendedName>
        <fullName evidence="9">TRAP transporter small permease protein</fullName>
    </recommendedName>
</protein>
<dbReference type="PANTHER" id="PTHR35011">
    <property type="entry name" value="2,3-DIKETO-L-GULONATE TRAP TRANSPORTER SMALL PERMEASE PROTEIN YIAM"/>
    <property type="match status" value="1"/>
</dbReference>
<feature type="transmembrane region" description="Helical" evidence="9">
    <location>
        <begin position="130"/>
        <end position="148"/>
    </location>
</feature>
<comment type="subcellular location">
    <subcellularLocation>
        <location evidence="1 9">Cell inner membrane</location>
        <topology evidence="1 9">Multi-pass membrane protein</topology>
    </subcellularLocation>
</comment>
<keyword evidence="14" id="KW-1185">Reference proteome</keyword>
<sequence length="158" mass="17243">MTHVEALAEGIVRLAHNLAALLLAVATGLVFFQVVTRFGLGHAAGWSEILARGLIIWSTLLVAAAGFRLGAMIPIDFIRSLLPPRAQIWVIRLVTLLTLVLLAVLIWQGWAMTLRVQGQRVAMMGVSMSWFYAAIPLGALMAVPGVLLRHLDQERDTP</sequence>
<feature type="transmembrane region" description="Helical" evidence="9">
    <location>
        <begin position="12"/>
        <end position="34"/>
    </location>
</feature>
<evidence type="ECO:0000256" key="7">
    <source>
        <dbReference type="ARBA" id="ARBA00023136"/>
    </source>
</evidence>
<reference evidence="13" key="2">
    <citation type="submission" date="2019-05" db="EMBL/GenBank/DDBJ databases">
        <title>Tamlana fucoidanivorans sp. nov., isolated from the surface of algae collected from Fujian province in China.</title>
        <authorList>
            <person name="Li J."/>
        </authorList>
    </citation>
    <scope>NUCLEOTIDE SEQUENCE [LARGE SCALE GENOMIC DNA]</scope>
    <source>
        <strain evidence="13">2251</strain>
        <plasmid evidence="13">unnamed5</plasmid>
    </source>
</reference>
<comment type="function">
    <text evidence="9">Part of the tripartite ATP-independent periplasmic (TRAP) transport system.</text>
</comment>
<evidence type="ECO:0000313" key="13">
    <source>
        <dbReference type="Proteomes" id="UP000296374"/>
    </source>
</evidence>
<dbReference type="Proteomes" id="UP000297972">
    <property type="component" value="Unassembled WGS sequence"/>
</dbReference>
<evidence type="ECO:0000256" key="1">
    <source>
        <dbReference type="ARBA" id="ARBA00004429"/>
    </source>
</evidence>
<feature type="domain" description="Tripartite ATP-independent periplasmic transporters DctQ component" evidence="10">
    <location>
        <begin position="27"/>
        <end position="143"/>
    </location>
</feature>
<dbReference type="Proteomes" id="UP000296374">
    <property type="component" value="Plasmid unnamed5"/>
</dbReference>
<evidence type="ECO:0000256" key="5">
    <source>
        <dbReference type="ARBA" id="ARBA00022692"/>
    </source>
</evidence>
<dbReference type="AlphaFoldDB" id="A0A4Z1BYM4"/>
<dbReference type="GO" id="GO:0005886">
    <property type="term" value="C:plasma membrane"/>
    <property type="evidence" value="ECO:0007669"/>
    <property type="project" value="UniProtKB-SubCell"/>
</dbReference>
<proteinExistence type="inferred from homology"/>
<dbReference type="GO" id="GO:0015740">
    <property type="term" value="P:C4-dicarboxylate transport"/>
    <property type="evidence" value="ECO:0007669"/>
    <property type="project" value="TreeGrafter"/>
</dbReference>
<dbReference type="InterPro" id="IPR007387">
    <property type="entry name" value="TRAP_DctQ"/>
</dbReference>
<evidence type="ECO:0000256" key="6">
    <source>
        <dbReference type="ARBA" id="ARBA00022989"/>
    </source>
</evidence>
<dbReference type="EMBL" id="SRPG01000315">
    <property type="protein sequence ID" value="TGN45307.1"/>
    <property type="molecule type" value="Genomic_DNA"/>
</dbReference>
<feature type="transmembrane region" description="Helical" evidence="9">
    <location>
        <begin position="54"/>
        <end position="77"/>
    </location>
</feature>
<feature type="transmembrane region" description="Helical" evidence="9">
    <location>
        <begin position="89"/>
        <end position="110"/>
    </location>
</feature>
<evidence type="ECO:0000256" key="9">
    <source>
        <dbReference type="RuleBase" id="RU369079"/>
    </source>
</evidence>
<evidence type="ECO:0000313" key="14">
    <source>
        <dbReference type="Proteomes" id="UP000297972"/>
    </source>
</evidence>
<keyword evidence="3" id="KW-1003">Cell membrane</keyword>
<dbReference type="RefSeq" id="WP_135819025.1">
    <property type="nucleotide sequence ID" value="NZ_CP040761.1"/>
</dbReference>
<dbReference type="Pfam" id="PF04290">
    <property type="entry name" value="DctQ"/>
    <property type="match status" value="1"/>
</dbReference>
<comment type="subunit">
    <text evidence="9">The complex comprises the extracytoplasmic solute receptor protein and the two transmembrane proteins.</text>
</comment>
<accession>A0A4Z1BYM4</accession>
<evidence type="ECO:0000313" key="12">
    <source>
        <dbReference type="EMBL" id="TGN45307.1"/>
    </source>
</evidence>
<evidence type="ECO:0000256" key="2">
    <source>
        <dbReference type="ARBA" id="ARBA00022448"/>
    </source>
</evidence>
<evidence type="ECO:0000256" key="4">
    <source>
        <dbReference type="ARBA" id="ARBA00022519"/>
    </source>
</evidence>
<keyword evidence="5 9" id="KW-0812">Transmembrane</keyword>
<organism evidence="12 14">
    <name type="scientific">Paracoccus liaowanqingii</name>
    <dbReference type="NCBI Taxonomy" id="2560053"/>
    <lineage>
        <taxon>Bacteria</taxon>
        <taxon>Pseudomonadati</taxon>
        <taxon>Pseudomonadota</taxon>
        <taxon>Alphaproteobacteria</taxon>
        <taxon>Rhodobacterales</taxon>
        <taxon>Paracoccaceae</taxon>
        <taxon>Paracoccus</taxon>
    </lineage>
</organism>
<name>A0A4Z1BYM4_9RHOB</name>
<reference evidence="11" key="3">
    <citation type="journal article" date="2020" name="Int. J. Syst. Evol. Microbiol.">
        <title>Paracoccus liaowanqingii sp. nov., isolated from Tibetan antelope (Pantholops hodgsonii).</title>
        <authorList>
            <person name="Li J."/>
            <person name="Lu S."/>
            <person name="Jin D."/>
            <person name="Yang J."/>
            <person name="Lai X.H."/>
            <person name="Huang Y."/>
            <person name="Tian Z."/>
            <person name="Dong K."/>
            <person name="Zhang S."/>
            <person name="Lei W."/>
            <person name="Pu J."/>
            <person name="Zhang G."/>
            <person name="Wu X."/>
            <person name="Huang Y."/>
            <person name="Ren Z."/>
            <person name="Wang S."/>
            <person name="Xu J."/>
        </authorList>
    </citation>
    <scope>NUCLEOTIDE SEQUENCE</scope>
    <source>
        <strain evidence="11">2251</strain>
    </source>
</reference>
<keyword evidence="4 9" id="KW-0997">Cell inner membrane</keyword>
<evidence type="ECO:0000313" key="11">
    <source>
        <dbReference type="EMBL" id="QDA35974.1"/>
    </source>
</evidence>
<keyword evidence="6 9" id="KW-1133">Transmembrane helix</keyword>
<dbReference type="KEGG" id="plia:E4191_17655"/>
<gene>
    <name evidence="11" type="ORF">E4191_17655</name>
    <name evidence="12" type="ORF">E4L95_19810</name>
</gene>